<dbReference type="EMBL" id="QASA01000002">
    <property type="protein sequence ID" value="RDC58776.1"/>
    <property type="molecule type" value="Genomic_DNA"/>
</dbReference>
<dbReference type="PANTHER" id="PTHR43133">
    <property type="entry name" value="RNA POLYMERASE ECF-TYPE SIGMA FACTO"/>
    <property type="match status" value="1"/>
</dbReference>
<proteinExistence type="inferred from homology"/>
<accession>A0A369Q6N0</accession>
<comment type="caution">
    <text evidence="8">The sequence shown here is derived from an EMBL/GenBank/DDBJ whole genome shotgun (WGS) entry which is preliminary data.</text>
</comment>
<keyword evidence="3" id="KW-0731">Sigma factor</keyword>
<evidence type="ECO:0000256" key="2">
    <source>
        <dbReference type="ARBA" id="ARBA00023015"/>
    </source>
</evidence>
<evidence type="ECO:0000259" key="7">
    <source>
        <dbReference type="Pfam" id="PF04545"/>
    </source>
</evidence>
<dbReference type="Proteomes" id="UP000253919">
    <property type="component" value="Unassembled WGS sequence"/>
</dbReference>
<dbReference type="InterPro" id="IPR036388">
    <property type="entry name" value="WH-like_DNA-bd_sf"/>
</dbReference>
<keyword evidence="2" id="KW-0805">Transcription regulation</keyword>
<dbReference type="AlphaFoldDB" id="A0A369Q6N0"/>
<dbReference type="Pfam" id="PF04542">
    <property type="entry name" value="Sigma70_r2"/>
    <property type="match status" value="1"/>
</dbReference>
<dbReference type="Pfam" id="PF04545">
    <property type="entry name" value="Sigma70_r4"/>
    <property type="match status" value="1"/>
</dbReference>
<dbReference type="Gene3D" id="1.10.1740.10">
    <property type="match status" value="1"/>
</dbReference>
<evidence type="ECO:0000256" key="3">
    <source>
        <dbReference type="ARBA" id="ARBA00023082"/>
    </source>
</evidence>
<protein>
    <submittedName>
        <fullName evidence="8">ECF RNA polymerase sigma factor SigK</fullName>
    </submittedName>
</protein>
<evidence type="ECO:0000256" key="4">
    <source>
        <dbReference type="ARBA" id="ARBA00023125"/>
    </source>
</evidence>
<reference evidence="8 9" key="1">
    <citation type="submission" date="2018-04" db="EMBL/GenBank/DDBJ databases">
        <title>Adhaeribacter sp. HMF7616 genome sequencing and assembly.</title>
        <authorList>
            <person name="Kang H."/>
            <person name="Kang J."/>
            <person name="Cha I."/>
            <person name="Kim H."/>
            <person name="Joh K."/>
        </authorList>
    </citation>
    <scope>NUCLEOTIDE SEQUENCE [LARGE SCALE GENOMIC DNA]</scope>
    <source>
        <strain evidence="8 9">HMF7616</strain>
    </source>
</reference>
<dbReference type="GO" id="GO:0003677">
    <property type="term" value="F:DNA binding"/>
    <property type="evidence" value="ECO:0007669"/>
    <property type="project" value="UniProtKB-KW"/>
</dbReference>
<dbReference type="CDD" id="cd06171">
    <property type="entry name" value="Sigma70_r4"/>
    <property type="match status" value="1"/>
</dbReference>
<evidence type="ECO:0000259" key="6">
    <source>
        <dbReference type="Pfam" id="PF04542"/>
    </source>
</evidence>
<dbReference type="NCBIfam" id="TIGR02937">
    <property type="entry name" value="sigma70-ECF"/>
    <property type="match status" value="1"/>
</dbReference>
<evidence type="ECO:0000256" key="1">
    <source>
        <dbReference type="ARBA" id="ARBA00010641"/>
    </source>
</evidence>
<dbReference type="InterPro" id="IPR013324">
    <property type="entry name" value="RNA_pol_sigma_r3/r4-like"/>
</dbReference>
<dbReference type="GO" id="GO:0006352">
    <property type="term" value="P:DNA-templated transcription initiation"/>
    <property type="evidence" value="ECO:0007669"/>
    <property type="project" value="InterPro"/>
</dbReference>
<organism evidence="8 9">
    <name type="scientific">Adhaeribacter pallidiroseus</name>
    <dbReference type="NCBI Taxonomy" id="2072847"/>
    <lineage>
        <taxon>Bacteria</taxon>
        <taxon>Pseudomonadati</taxon>
        <taxon>Bacteroidota</taxon>
        <taxon>Cytophagia</taxon>
        <taxon>Cytophagales</taxon>
        <taxon>Hymenobacteraceae</taxon>
        <taxon>Adhaeribacter</taxon>
    </lineage>
</organism>
<dbReference type="PANTHER" id="PTHR43133:SF62">
    <property type="entry name" value="RNA POLYMERASE SIGMA FACTOR SIGZ"/>
    <property type="match status" value="1"/>
</dbReference>
<gene>
    <name evidence="8" type="ORF">AHMF7616_05210</name>
</gene>
<feature type="domain" description="RNA polymerase sigma-70 region 4" evidence="7">
    <location>
        <begin position="147"/>
        <end position="194"/>
    </location>
</feature>
<keyword evidence="4" id="KW-0238">DNA-binding</keyword>
<dbReference type="SUPFAM" id="SSF88659">
    <property type="entry name" value="Sigma3 and sigma4 domains of RNA polymerase sigma factors"/>
    <property type="match status" value="1"/>
</dbReference>
<name>A0A369Q6N0_9BACT</name>
<dbReference type="InterPro" id="IPR007627">
    <property type="entry name" value="RNA_pol_sigma70_r2"/>
</dbReference>
<evidence type="ECO:0000313" key="8">
    <source>
        <dbReference type="EMBL" id="RDC58776.1"/>
    </source>
</evidence>
<dbReference type="InterPro" id="IPR007630">
    <property type="entry name" value="RNA_pol_sigma70_r4"/>
</dbReference>
<keyword evidence="5" id="KW-0804">Transcription</keyword>
<keyword evidence="9" id="KW-1185">Reference proteome</keyword>
<dbReference type="InterPro" id="IPR014284">
    <property type="entry name" value="RNA_pol_sigma-70_dom"/>
</dbReference>
<dbReference type="Gene3D" id="1.10.10.10">
    <property type="entry name" value="Winged helix-like DNA-binding domain superfamily/Winged helix DNA-binding domain"/>
    <property type="match status" value="1"/>
</dbReference>
<dbReference type="InterPro" id="IPR013325">
    <property type="entry name" value="RNA_pol_sigma_r2"/>
</dbReference>
<sequence>MLPDSLIVLPDLEKDHYTTAVAIKERTEHQLVRALRAQEESAWRNLYEAYAPALYGVILRIVKGEALAEEILQECFLKIWQSFGQYDPARGKLFTWLINIARHLAIDKIRSRSYLEDLRTQKIETSHWPVGYPGFQPEHMGLRKLVDQLAPSQRIVIDLMYFEGYTQSEIAQELAIPLGTVKTRARSALQLLRKLM</sequence>
<comment type="similarity">
    <text evidence="1">Belongs to the sigma-70 factor family. ECF subfamily.</text>
</comment>
<feature type="domain" description="RNA polymerase sigma-70 region 2" evidence="6">
    <location>
        <begin position="46"/>
        <end position="113"/>
    </location>
</feature>
<dbReference type="InterPro" id="IPR039425">
    <property type="entry name" value="RNA_pol_sigma-70-like"/>
</dbReference>
<dbReference type="SUPFAM" id="SSF88946">
    <property type="entry name" value="Sigma2 domain of RNA polymerase sigma factors"/>
    <property type="match status" value="1"/>
</dbReference>
<evidence type="ECO:0000313" key="9">
    <source>
        <dbReference type="Proteomes" id="UP000253919"/>
    </source>
</evidence>
<dbReference type="GO" id="GO:0016987">
    <property type="term" value="F:sigma factor activity"/>
    <property type="evidence" value="ECO:0007669"/>
    <property type="project" value="UniProtKB-KW"/>
</dbReference>
<evidence type="ECO:0000256" key="5">
    <source>
        <dbReference type="ARBA" id="ARBA00023163"/>
    </source>
</evidence>